<dbReference type="GO" id="GO:0003700">
    <property type="term" value="F:DNA-binding transcription factor activity"/>
    <property type="evidence" value="ECO:0007669"/>
    <property type="project" value="InterPro"/>
</dbReference>
<dbReference type="OrthoDB" id="9799175at2"/>
<dbReference type="PANTHER" id="PTHR38600">
    <property type="entry name" value="TRANSCRIPTIONAL REGULATORY PROTEIN"/>
    <property type="match status" value="1"/>
</dbReference>
<dbReference type="InterPro" id="IPR036390">
    <property type="entry name" value="WH_DNA-bd_sf"/>
</dbReference>
<evidence type="ECO:0000259" key="1">
    <source>
        <dbReference type="PROSITE" id="PS50987"/>
    </source>
</evidence>
<accession>A0A4R3KT46</accession>
<name>A0A4R3KT46_9SPHI</name>
<organism evidence="2 3">
    <name type="scientific">Anseongella ginsenosidimutans</name>
    <dbReference type="NCBI Taxonomy" id="496056"/>
    <lineage>
        <taxon>Bacteria</taxon>
        <taxon>Pseudomonadati</taxon>
        <taxon>Bacteroidota</taxon>
        <taxon>Sphingobacteriia</taxon>
        <taxon>Sphingobacteriales</taxon>
        <taxon>Sphingobacteriaceae</taxon>
        <taxon>Anseongella</taxon>
    </lineage>
</organism>
<dbReference type="SUPFAM" id="SSF46785">
    <property type="entry name" value="Winged helix' DNA-binding domain"/>
    <property type="match status" value="1"/>
</dbReference>
<dbReference type="PROSITE" id="PS50987">
    <property type="entry name" value="HTH_ARSR_2"/>
    <property type="match status" value="1"/>
</dbReference>
<dbReference type="Gene3D" id="1.10.10.10">
    <property type="entry name" value="Winged helix-like DNA-binding domain superfamily/Winged helix DNA-binding domain"/>
    <property type="match status" value="1"/>
</dbReference>
<evidence type="ECO:0000313" key="3">
    <source>
        <dbReference type="Proteomes" id="UP000295807"/>
    </source>
</evidence>
<proteinExistence type="predicted"/>
<sequence length="106" mass="12333">MEEVFKALADKQRIQLLDSLNANNGQTLSALCENATMSRQAITRHLSVLERANLVVTVWVGREKFHYINPIPIQQVYDRWLKNFDSKHLETLLQLKENLESKNNKL</sequence>
<protein>
    <submittedName>
        <fullName evidence="2">ArsR family transcriptional regulator</fullName>
    </submittedName>
</protein>
<dbReference type="RefSeq" id="WP_132128625.1">
    <property type="nucleotide sequence ID" value="NZ_CP042432.1"/>
</dbReference>
<dbReference type="PRINTS" id="PR00778">
    <property type="entry name" value="HTHARSR"/>
</dbReference>
<dbReference type="SMART" id="SM00418">
    <property type="entry name" value="HTH_ARSR"/>
    <property type="match status" value="1"/>
</dbReference>
<feature type="domain" description="HTH arsR-type" evidence="1">
    <location>
        <begin position="1"/>
        <end position="88"/>
    </location>
</feature>
<comment type="caution">
    <text evidence="2">The sequence shown here is derived from an EMBL/GenBank/DDBJ whole genome shotgun (WGS) entry which is preliminary data.</text>
</comment>
<dbReference type="EMBL" id="SMAD01000003">
    <property type="protein sequence ID" value="TCS88418.1"/>
    <property type="molecule type" value="Genomic_DNA"/>
</dbReference>
<dbReference type="Proteomes" id="UP000295807">
    <property type="component" value="Unassembled WGS sequence"/>
</dbReference>
<keyword evidence="3" id="KW-1185">Reference proteome</keyword>
<dbReference type="CDD" id="cd00090">
    <property type="entry name" value="HTH_ARSR"/>
    <property type="match status" value="1"/>
</dbReference>
<dbReference type="InterPro" id="IPR036388">
    <property type="entry name" value="WH-like_DNA-bd_sf"/>
</dbReference>
<gene>
    <name evidence="2" type="ORF">EDD80_103283</name>
</gene>
<dbReference type="InterPro" id="IPR001845">
    <property type="entry name" value="HTH_ArsR_DNA-bd_dom"/>
</dbReference>
<dbReference type="PANTHER" id="PTHR38600:SF1">
    <property type="entry name" value="TRANSCRIPTIONAL REGULATORY PROTEIN"/>
    <property type="match status" value="1"/>
</dbReference>
<reference evidence="2 3" key="1">
    <citation type="submission" date="2019-03" db="EMBL/GenBank/DDBJ databases">
        <title>Genomic Encyclopedia of Type Strains, Phase IV (KMG-IV): sequencing the most valuable type-strain genomes for metagenomic binning, comparative biology and taxonomic classification.</title>
        <authorList>
            <person name="Goeker M."/>
        </authorList>
    </citation>
    <scope>NUCLEOTIDE SEQUENCE [LARGE SCALE GENOMIC DNA]</scope>
    <source>
        <strain evidence="2 3">DSM 21100</strain>
    </source>
</reference>
<dbReference type="Pfam" id="PF12840">
    <property type="entry name" value="HTH_20"/>
    <property type="match status" value="1"/>
</dbReference>
<dbReference type="AlphaFoldDB" id="A0A4R3KT46"/>
<evidence type="ECO:0000313" key="2">
    <source>
        <dbReference type="EMBL" id="TCS88418.1"/>
    </source>
</evidence>
<dbReference type="InterPro" id="IPR011991">
    <property type="entry name" value="ArsR-like_HTH"/>
</dbReference>